<dbReference type="eggNOG" id="arCOG12043">
    <property type="taxonomic scope" value="Archaea"/>
</dbReference>
<evidence type="ECO:0000313" key="2">
    <source>
        <dbReference type="EMBL" id="AGB02521.1"/>
    </source>
</evidence>
<keyword evidence="3" id="KW-1185">Reference proteome</keyword>
<reference evidence="3" key="1">
    <citation type="submission" date="2011-12" db="EMBL/GenBank/DDBJ databases">
        <title>Complete sequence of Methanoregula formicicum SMSP.</title>
        <authorList>
            <person name="Lucas S."/>
            <person name="Han J."/>
            <person name="Lapidus A."/>
            <person name="Cheng J.-F."/>
            <person name="Goodwin L."/>
            <person name="Pitluck S."/>
            <person name="Peters L."/>
            <person name="Ovchinnikova G."/>
            <person name="Teshima H."/>
            <person name="Detter J.C."/>
            <person name="Han C."/>
            <person name="Tapia R."/>
            <person name="Land M."/>
            <person name="Hauser L."/>
            <person name="Kyrpides N."/>
            <person name="Ivanova N."/>
            <person name="Pagani I."/>
            <person name="Imachi H."/>
            <person name="Tamaki H."/>
            <person name="Sekiguchi Y."/>
            <person name="Kamagata Y."/>
            <person name="Cadillo-Quiroz H."/>
            <person name="Zinder S."/>
            <person name="Liu W.-T."/>
            <person name="Woyke T."/>
        </authorList>
    </citation>
    <scope>NUCLEOTIDE SEQUENCE [LARGE SCALE GENOMIC DNA]</scope>
    <source>
        <strain evidence="3">DSM 22288 / NBRC 105244 / SMSP</strain>
    </source>
</reference>
<dbReference type="RefSeq" id="WP_015285484.1">
    <property type="nucleotide sequence ID" value="NC_019943.1"/>
</dbReference>
<dbReference type="HOGENOM" id="CLU_2079414_0_0_2"/>
<dbReference type="AlphaFoldDB" id="L0HFE5"/>
<dbReference type="EMBL" id="CP003167">
    <property type="protein sequence ID" value="AGB02521.1"/>
    <property type="molecule type" value="Genomic_DNA"/>
</dbReference>
<dbReference type="KEGG" id="mfo:Metfor_1487"/>
<reference evidence="2 3" key="2">
    <citation type="journal article" date="2014" name="Genome Announc.">
        <title>Complete Genome Sequence of Methanoregula formicica SMSPT, a Mesophilic Hydrogenotrophic Methanogen Isolated from a Methanogenic Upflow Anaerobic Sludge Blanket Reactor.</title>
        <authorList>
            <person name="Yamamoto K."/>
            <person name="Tamaki H."/>
            <person name="Cadillo-Quiroz H."/>
            <person name="Imachi H."/>
            <person name="Kyrpides N."/>
            <person name="Woyke T."/>
            <person name="Goodwin L."/>
            <person name="Zinder S.H."/>
            <person name="Kamagata Y."/>
            <person name="Liu W.T."/>
        </authorList>
    </citation>
    <scope>NUCLEOTIDE SEQUENCE [LARGE SCALE GENOMIC DNA]</scope>
    <source>
        <strain evidence="3">DSM 22288 / NBRC 105244 / SMSP</strain>
    </source>
</reference>
<accession>L0HFE5</accession>
<feature type="compositionally biased region" description="Basic and acidic residues" evidence="1">
    <location>
        <begin position="1"/>
        <end position="11"/>
    </location>
</feature>
<proteinExistence type="predicted"/>
<protein>
    <submittedName>
        <fullName evidence="2">Uncharacterized protein</fullName>
    </submittedName>
</protein>
<dbReference type="OrthoDB" id="384989at2157"/>
<gene>
    <name evidence="2" type="ordered locus">Metfor_1487</name>
</gene>
<sequence length="117" mass="12877">MKHPDEEKPEQADGCDPALADVPECPAGNVPRGVTLEGLVTMTGEMEHLNELVLLHVEKAGGFTCTASYLTIVTPVLDMLEGEIRFRYRNGMDHAEIKSIIADWIDKEIAGFRPGKK</sequence>
<feature type="region of interest" description="Disordered" evidence="1">
    <location>
        <begin position="1"/>
        <end position="26"/>
    </location>
</feature>
<name>L0HFE5_METFS</name>
<dbReference type="Proteomes" id="UP000010824">
    <property type="component" value="Chromosome"/>
</dbReference>
<dbReference type="InParanoid" id="L0HFE5"/>
<evidence type="ECO:0000313" key="3">
    <source>
        <dbReference type="Proteomes" id="UP000010824"/>
    </source>
</evidence>
<evidence type="ECO:0000256" key="1">
    <source>
        <dbReference type="SAM" id="MobiDB-lite"/>
    </source>
</evidence>
<organism evidence="2 3">
    <name type="scientific">Methanoregula formicica (strain DSM 22288 / NBRC 105244 / SMSP)</name>
    <dbReference type="NCBI Taxonomy" id="593750"/>
    <lineage>
        <taxon>Archaea</taxon>
        <taxon>Methanobacteriati</taxon>
        <taxon>Methanobacteriota</taxon>
        <taxon>Stenosarchaea group</taxon>
        <taxon>Methanomicrobia</taxon>
        <taxon>Methanomicrobiales</taxon>
        <taxon>Methanoregulaceae</taxon>
        <taxon>Methanoregula</taxon>
    </lineage>
</organism>
<dbReference type="GeneID" id="14307876"/>